<sequence>MSSIRIVAGTSGGVHQKLTGVSRICSLSIYSWARRRRLKRRVRRAHEEAAAERISNGAGNHAG</sequence>
<organism evidence="1 2">
    <name type="scientific">Dendrobium chrysotoxum</name>
    <name type="common">Orchid</name>
    <dbReference type="NCBI Taxonomy" id="161865"/>
    <lineage>
        <taxon>Eukaryota</taxon>
        <taxon>Viridiplantae</taxon>
        <taxon>Streptophyta</taxon>
        <taxon>Embryophyta</taxon>
        <taxon>Tracheophyta</taxon>
        <taxon>Spermatophyta</taxon>
        <taxon>Magnoliopsida</taxon>
        <taxon>Liliopsida</taxon>
        <taxon>Asparagales</taxon>
        <taxon>Orchidaceae</taxon>
        <taxon>Epidendroideae</taxon>
        <taxon>Malaxideae</taxon>
        <taxon>Dendrobiinae</taxon>
        <taxon>Dendrobium</taxon>
    </lineage>
</organism>
<evidence type="ECO:0000313" key="2">
    <source>
        <dbReference type="Proteomes" id="UP000775213"/>
    </source>
</evidence>
<accession>A0AAV7GIC8</accession>
<name>A0AAV7GIC8_DENCH</name>
<dbReference type="EMBL" id="JAGFBR010000014">
    <property type="protein sequence ID" value="KAH0455555.1"/>
    <property type="molecule type" value="Genomic_DNA"/>
</dbReference>
<evidence type="ECO:0000313" key="1">
    <source>
        <dbReference type="EMBL" id="KAH0455555.1"/>
    </source>
</evidence>
<protein>
    <submittedName>
        <fullName evidence="1">Uncharacterized protein</fullName>
    </submittedName>
</protein>
<comment type="caution">
    <text evidence="1">The sequence shown here is derived from an EMBL/GenBank/DDBJ whole genome shotgun (WGS) entry which is preliminary data.</text>
</comment>
<keyword evidence="2" id="KW-1185">Reference proteome</keyword>
<dbReference type="AlphaFoldDB" id="A0AAV7GIC8"/>
<gene>
    <name evidence="1" type="ORF">IEQ34_015587</name>
</gene>
<dbReference type="Proteomes" id="UP000775213">
    <property type="component" value="Unassembled WGS sequence"/>
</dbReference>
<proteinExistence type="predicted"/>
<reference evidence="1 2" key="1">
    <citation type="journal article" date="2021" name="Hortic Res">
        <title>Chromosome-scale assembly of the Dendrobium chrysotoxum genome enhances the understanding of orchid evolution.</title>
        <authorList>
            <person name="Zhang Y."/>
            <person name="Zhang G.Q."/>
            <person name="Zhang D."/>
            <person name="Liu X.D."/>
            <person name="Xu X.Y."/>
            <person name="Sun W.H."/>
            <person name="Yu X."/>
            <person name="Zhu X."/>
            <person name="Wang Z.W."/>
            <person name="Zhao X."/>
            <person name="Zhong W.Y."/>
            <person name="Chen H."/>
            <person name="Yin W.L."/>
            <person name="Huang T."/>
            <person name="Niu S.C."/>
            <person name="Liu Z.J."/>
        </authorList>
    </citation>
    <scope>NUCLEOTIDE SEQUENCE [LARGE SCALE GENOMIC DNA]</scope>
    <source>
        <strain evidence="1">Lindl</strain>
    </source>
</reference>